<sequence>MRYPIGSDNGKLLSPYHQKKKSYNYISDSLYKSQSSNESLQNANNRLVLENKKLSQSLGAQKKALYNQKFRNRSISQVGNISMKSTIKCTKIIYEFLIGEPPQNWLSASIFVHGIMTFLIFILQHKFSQIKQAPDFGIMVDKSIRGETKNLNEQNQSPIVLMKYLKNILRCNSETISNVVIESIQNEDLDAMKCIVWTTDNMAYMSFNKKVGCRLHIMQIVLNHFEQEAFRIISAEFSQNPHSYNLLYLAWSLPDGYNPSTFFSDKLLGAIDVLPSDEFKQLFNELEHGITKTYEYFEKWIDSWLYLPLIICQFSENHAQLFTN</sequence>
<evidence type="ECO:0000313" key="1">
    <source>
        <dbReference type="EMBL" id="CAG8503312.1"/>
    </source>
</evidence>
<evidence type="ECO:0000313" key="2">
    <source>
        <dbReference type="Proteomes" id="UP000789901"/>
    </source>
</evidence>
<reference evidence="1 2" key="1">
    <citation type="submission" date="2021-06" db="EMBL/GenBank/DDBJ databases">
        <authorList>
            <person name="Kallberg Y."/>
            <person name="Tangrot J."/>
            <person name="Rosling A."/>
        </authorList>
    </citation>
    <scope>NUCLEOTIDE SEQUENCE [LARGE SCALE GENOMIC DNA]</scope>
    <source>
        <strain evidence="1 2">120-4 pot B 10/14</strain>
    </source>
</reference>
<name>A0ABM8W1U6_GIGMA</name>
<comment type="caution">
    <text evidence="1">The sequence shown here is derived from an EMBL/GenBank/DDBJ whole genome shotgun (WGS) entry which is preliminary data.</text>
</comment>
<dbReference type="Proteomes" id="UP000789901">
    <property type="component" value="Unassembled WGS sequence"/>
</dbReference>
<protein>
    <submittedName>
        <fullName evidence="1">2581_t:CDS:1</fullName>
    </submittedName>
</protein>
<keyword evidence="2" id="KW-1185">Reference proteome</keyword>
<gene>
    <name evidence="1" type="ORF">GMARGA_LOCUS2309</name>
</gene>
<accession>A0ABM8W1U6</accession>
<proteinExistence type="predicted"/>
<organism evidence="1 2">
    <name type="scientific">Gigaspora margarita</name>
    <dbReference type="NCBI Taxonomy" id="4874"/>
    <lineage>
        <taxon>Eukaryota</taxon>
        <taxon>Fungi</taxon>
        <taxon>Fungi incertae sedis</taxon>
        <taxon>Mucoromycota</taxon>
        <taxon>Glomeromycotina</taxon>
        <taxon>Glomeromycetes</taxon>
        <taxon>Diversisporales</taxon>
        <taxon>Gigasporaceae</taxon>
        <taxon>Gigaspora</taxon>
    </lineage>
</organism>
<dbReference type="EMBL" id="CAJVQB010000711">
    <property type="protein sequence ID" value="CAG8503312.1"/>
    <property type="molecule type" value="Genomic_DNA"/>
</dbReference>